<evidence type="ECO:0000313" key="2">
    <source>
        <dbReference type="Proteomes" id="UP000075243"/>
    </source>
</evidence>
<evidence type="ECO:0008006" key="3">
    <source>
        <dbReference type="Google" id="ProtNLM"/>
    </source>
</evidence>
<protein>
    <recommendedName>
        <fullName evidence="3">Integrase catalytic domain-containing protein</fullName>
    </recommendedName>
</protein>
<dbReference type="Proteomes" id="UP000075243">
    <property type="component" value="Chromosome 6"/>
</dbReference>
<sequence length="78" mass="9060">MIEAEPLACISAHQVQKFLWRNIITRFGVPHTLVTDNSLQFTDRKQNEFLNGLGVQHKVTSNTRKRMVRPSRPIKSSW</sequence>
<gene>
    <name evidence="1" type="ORF">KK1_012527</name>
</gene>
<accession>A0A151TGR0</accession>
<evidence type="ECO:0000313" key="1">
    <source>
        <dbReference type="EMBL" id="KYP66240.1"/>
    </source>
</evidence>
<dbReference type="GO" id="GO:0003676">
    <property type="term" value="F:nucleic acid binding"/>
    <property type="evidence" value="ECO:0007669"/>
    <property type="project" value="InterPro"/>
</dbReference>
<dbReference type="SUPFAM" id="SSF53098">
    <property type="entry name" value="Ribonuclease H-like"/>
    <property type="match status" value="1"/>
</dbReference>
<reference evidence="1 2" key="1">
    <citation type="journal article" date="2012" name="Nat. Biotechnol.">
        <title>Draft genome sequence of pigeonpea (Cajanus cajan), an orphan legume crop of resource-poor farmers.</title>
        <authorList>
            <person name="Varshney R.K."/>
            <person name="Chen W."/>
            <person name="Li Y."/>
            <person name="Bharti A.K."/>
            <person name="Saxena R.K."/>
            <person name="Schlueter J.A."/>
            <person name="Donoghue M.T."/>
            <person name="Azam S."/>
            <person name="Fan G."/>
            <person name="Whaley A.M."/>
            <person name="Farmer A.D."/>
            <person name="Sheridan J."/>
            <person name="Iwata A."/>
            <person name="Tuteja R."/>
            <person name="Penmetsa R.V."/>
            <person name="Wu W."/>
            <person name="Upadhyaya H.D."/>
            <person name="Yang S.P."/>
            <person name="Shah T."/>
            <person name="Saxena K.B."/>
            <person name="Michael T."/>
            <person name="McCombie W.R."/>
            <person name="Yang B."/>
            <person name="Zhang G."/>
            <person name="Yang H."/>
            <person name="Wang J."/>
            <person name="Spillane C."/>
            <person name="Cook D.R."/>
            <person name="May G.D."/>
            <person name="Xu X."/>
            <person name="Jackson S.A."/>
        </authorList>
    </citation>
    <scope>NUCLEOTIDE SEQUENCE [LARGE SCALE GENOMIC DNA]</scope>
    <source>
        <strain evidence="2">cv. Asha</strain>
    </source>
</reference>
<proteinExistence type="predicted"/>
<organism evidence="1 2">
    <name type="scientific">Cajanus cajan</name>
    <name type="common">Pigeon pea</name>
    <name type="synonym">Cajanus indicus</name>
    <dbReference type="NCBI Taxonomy" id="3821"/>
    <lineage>
        <taxon>Eukaryota</taxon>
        <taxon>Viridiplantae</taxon>
        <taxon>Streptophyta</taxon>
        <taxon>Embryophyta</taxon>
        <taxon>Tracheophyta</taxon>
        <taxon>Spermatophyta</taxon>
        <taxon>Magnoliopsida</taxon>
        <taxon>eudicotyledons</taxon>
        <taxon>Gunneridae</taxon>
        <taxon>Pentapetalae</taxon>
        <taxon>rosids</taxon>
        <taxon>fabids</taxon>
        <taxon>Fabales</taxon>
        <taxon>Fabaceae</taxon>
        <taxon>Papilionoideae</taxon>
        <taxon>50 kb inversion clade</taxon>
        <taxon>NPAAA clade</taxon>
        <taxon>indigoferoid/millettioid clade</taxon>
        <taxon>Phaseoleae</taxon>
        <taxon>Cajanus</taxon>
    </lineage>
</organism>
<dbReference type="Gene3D" id="3.30.420.10">
    <property type="entry name" value="Ribonuclease H-like superfamily/Ribonuclease H"/>
    <property type="match status" value="1"/>
</dbReference>
<dbReference type="AlphaFoldDB" id="A0A151TGR0"/>
<dbReference type="InterPro" id="IPR036397">
    <property type="entry name" value="RNaseH_sf"/>
</dbReference>
<keyword evidence="2" id="KW-1185">Reference proteome</keyword>
<dbReference type="Gramene" id="C.cajan_12155.t">
    <property type="protein sequence ID" value="C.cajan_12155.t.cds1"/>
    <property type="gene ID" value="C.cajan_12155"/>
</dbReference>
<dbReference type="EMBL" id="CM003608">
    <property type="protein sequence ID" value="KYP66240.1"/>
    <property type="molecule type" value="Genomic_DNA"/>
</dbReference>
<name>A0A151TGR0_CAJCA</name>
<dbReference type="InterPro" id="IPR012337">
    <property type="entry name" value="RNaseH-like_sf"/>
</dbReference>